<accession>A0ABR1HIM9</accession>
<evidence type="ECO:0000256" key="1">
    <source>
        <dbReference type="SAM" id="MobiDB-lite"/>
    </source>
</evidence>
<name>A0ABR1HIM9_9HYPO</name>
<comment type="caution">
    <text evidence="2">The sequence shown here is derived from an EMBL/GenBank/DDBJ whole genome shotgun (WGS) entry which is preliminary data.</text>
</comment>
<proteinExistence type="predicted"/>
<evidence type="ECO:0000313" key="3">
    <source>
        <dbReference type="Proteomes" id="UP001498421"/>
    </source>
</evidence>
<dbReference type="Proteomes" id="UP001498421">
    <property type="component" value="Unassembled WGS sequence"/>
</dbReference>
<organism evidence="2 3">
    <name type="scientific">Neonectria magnoliae</name>
    <dbReference type="NCBI Taxonomy" id="2732573"/>
    <lineage>
        <taxon>Eukaryota</taxon>
        <taxon>Fungi</taxon>
        <taxon>Dikarya</taxon>
        <taxon>Ascomycota</taxon>
        <taxon>Pezizomycotina</taxon>
        <taxon>Sordariomycetes</taxon>
        <taxon>Hypocreomycetidae</taxon>
        <taxon>Hypocreales</taxon>
        <taxon>Nectriaceae</taxon>
        <taxon>Neonectria</taxon>
    </lineage>
</organism>
<reference evidence="2 3" key="1">
    <citation type="journal article" date="2025" name="Microbiol. Resour. Announc.">
        <title>Draft genome sequences for Neonectria magnoliae and Neonectria punicea, canker pathogens of Liriodendron tulipifera and Acer saccharum in West Virginia.</title>
        <authorList>
            <person name="Petronek H.M."/>
            <person name="Kasson M.T."/>
            <person name="Metheny A.M."/>
            <person name="Stauder C.M."/>
            <person name="Lovett B."/>
            <person name="Lynch S.C."/>
            <person name="Garnas J.R."/>
            <person name="Kasson L.R."/>
            <person name="Stajich J.E."/>
        </authorList>
    </citation>
    <scope>NUCLEOTIDE SEQUENCE [LARGE SCALE GENOMIC DNA]</scope>
    <source>
        <strain evidence="2 3">NRRL 64651</strain>
    </source>
</reference>
<sequence length="241" mass="26649">MASKDILNDLQREASSLLKNPFLTVTSADSSNQSPSYNLGDQTALQNIGLFGERYLRQARLLPFRVKIENSEAQEAGQDEENDALGTNFDNLKAALKSVVELSAEMATKSLREGISAARVQELREALEDAKSLAKKIRGLISSTRIQKGAGAITDEFNVVLAVNDAAAHSAIEMQKQRERADLDSENDQKEERFVTGQDQLPHTLQTRKRQMSLLSPEQHPRPSKKRSQETLSTAADDKAQ</sequence>
<evidence type="ECO:0000313" key="2">
    <source>
        <dbReference type="EMBL" id="KAK7421018.1"/>
    </source>
</evidence>
<gene>
    <name evidence="2" type="ORF">QQZ08_010139</name>
</gene>
<feature type="compositionally biased region" description="Basic and acidic residues" evidence="1">
    <location>
        <begin position="178"/>
        <end position="194"/>
    </location>
</feature>
<dbReference type="EMBL" id="JAZAVK010000126">
    <property type="protein sequence ID" value="KAK7421018.1"/>
    <property type="molecule type" value="Genomic_DNA"/>
</dbReference>
<protein>
    <submittedName>
        <fullName evidence="2">Uncharacterized protein</fullName>
    </submittedName>
</protein>
<feature type="region of interest" description="Disordered" evidence="1">
    <location>
        <begin position="178"/>
        <end position="241"/>
    </location>
</feature>
<keyword evidence="3" id="KW-1185">Reference proteome</keyword>